<dbReference type="HOGENOM" id="CLU_176970_0_0_4"/>
<accession>V9HMV1</accession>
<reference evidence="2 3" key="1">
    <citation type="submission" date="2010-03" db="EMBL/GenBank/DDBJ databases">
        <authorList>
            <consortium name="The Broad Institute Genome Sequencing Platform"/>
            <person name="Ward D."/>
            <person name="Earl A."/>
            <person name="Feldgarden M."/>
            <person name="Gevers D."/>
            <person name="Young S."/>
            <person name="Zeng Q."/>
            <person name="Koehrsen M."/>
            <person name="Alvarado L."/>
            <person name="Berlin A.M."/>
            <person name="Borenstein D."/>
            <person name="Chapman S.B."/>
            <person name="Chen Z."/>
            <person name="Engels R."/>
            <person name="Freedman E."/>
            <person name="Gellesch M."/>
            <person name="Goldberg J."/>
            <person name="Griggs A."/>
            <person name="Gujja S."/>
            <person name="Heilman E.R."/>
            <person name="Heiman D.I."/>
            <person name="Hepburn T.A."/>
            <person name="Howarth C."/>
            <person name="Jen D."/>
            <person name="Larson L."/>
            <person name="Mehta T."/>
            <person name="Park D."/>
            <person name="Pearson M."/>
            <person name="Richards J."/>
            <person name="Roberts A."/>
            <person name="Saif S."/>
            <person name="Shea T.D."/>
            <person name="Shenoy N."/>
            <person name="Sisk P."/>
            <person name="Stolte C."/>
            <person name="Sykes S.N."/>
            <person name="Walk T."/>
            <person name="White J."/>
            <person name="Yandava C."/>
            <person name="Izard J."/>
            <person name="Baranova O.V."/>
            <person name="Blanton J.M."/>
            <person name="Tanner A.C."/>
            <person name="Dewhirst F."/>
            <person name="Haas B."/>
            <person name="Nusbaum C."/>
            <person name="Birren B."/>
        </authorList>
    </citation>
    <scope>NUCLEOTIDE SEQUENCE [LARGE SCALE GENOMIC DNA]</scope>
    <source>
        <strain evidence="2 3">ATCC 29453</strain>
    </source>
</reference>
<dbReference type="Proteomes" id="UP000017813">
    <property type="component" value="Unassembled WGS sequence"/>
</dbReference>
<dbReference type="eggNOG" id="ENOG50331W0">
    <property type="taxonomic scope" value="Bacteria"/>
</dbReference>
<evidence type="ECO:0000313" key="3">
    <source>
        <dbReference type="Proteomes" id="UP000017813"/>
    </source>
</evidence>
<dbReference type="InterPro" id="IPR025384">
    <property type="entry name" value="DUF4298"/>
</dbReference>
<evidence type="ECO:0000313" key="2">
    <source>
        <dbReference type="EMBL" id="EFG31777.1"/>
    </source>
</evidence>
<protein>
    <recommendedName>
        <fullName evidence="4">DUF4298 domain-containing protein</fullName>
    </recommendedName>
</protein>
<dbReference type="AlphaFoldDB" id="V9HMV1"/>
<dbReference type="STRING" id="641147.HMPREF9021_00174"/>
<dbReference type="OrthoDB" id="8602690at2"/>
<evidence type="ECO:0000256" key="1">
    <source>
        <dbReference type="SAM" id="Coils"/>
    </source>
</evidence>
<reference evidence="2 3" key="2">
    <citation type="submission" date="2011-10" db="EMBL/GenBank/DDBJ databases">
        <title>The Genome Sequence of Simonsiella muelleri ATCC 29453.</title>
        <authorList>
            <consortium name="The Broad Institute Genome Sequencing Platform"/>
            <consortium name="The Broad Institute Genome Sequencing Center for Infectious Disease"/>
            <person name="Earl A."/>
            <person name="Ward D."/>
            <person name="Feldgarden M."/>
            <person name="Gevers D."/>
            <person name="Izard J."/>
            <person name="Baranova O.V."/>
            <person name="Blanton J.M."/>
            <person name="Tanner A.C."/>
            <person name="Dewhirst F."/>
            <person name="Young S.K."/>
            <person name="Zeng Q."/>
            <person name="Gargeya S."/>
            <person name="Fitzgerald M."/>
            <person name="Haas B."/>
            <person name="Abouelleil A."/>
            <person name="Alvarado L."/>
            <person name="Arachchi H.M."/>
            <person name="Berlin A."/>
            <person name="Brown A."/>
            <person name="Chapman S.B."/>
            <person name="Chen Z."/>
            <person name="Dunbar C."/>
            <person name="Freedman E."/>
            <person name="Gearin G."/>
            <person name="Goldberg J."/>
            <person name="Griggs A."/>
            <person name="Gujja S."/>
            <person name="Heiman D."/>
            <person name="Howarth C."/>
            <person name="Larson L."/>
            <person name="Lui A."/>
            <person name="MacDonald P.J.P."/>
            <person name="Montmayeur A."/>
            <person name="Murphy C."/>
            <person name="Neiman D."/>
            <person name="Pearson M."/>
            <person name="Priest M."/>
            <person name="Roberts A."/>
            <person name="Saif S."/>
            <person name="Shea T."/>
            <person name="Shenoy N."/>
            <person name="Sisk P."/>
            <person name="Stolte C."/>
            <person name="Sykes S."/>
            <person name="Wortman J."/>
            <person name="Nusbaum C."/>
            <person name="Birren B."/>
        </authorList>
    </citation>
    <scope>NUCLEOTIDE SEQUENCE [LARGE SCALE GENOMIC DNA]</scope>
    <source>
        <strain evidence="2 3">ATCC 29453</strain>
    </source>
</reference>
<sequence>MNKLQNKINETQKKYDELCELLPELEADLVRFQRAVMLIRELENFAADDFLHIYEVMEDGEEFDLKTNGNLSVMNEDAVWNAFCDFQRIAWARIREATAALDPNEQES</sequence>
<name>V9HMV1_9NEIS</name>
<dbReference type="KEGG" id="smur:BWP33_01700"/>
<gene>
    <name evidence="2" type="ORF">HMPREF9021_00174</name>
</gene>
<dbReference type="Pfam" id="PF14131">
    <property type="entry name" value="DUF4298"/>
    <property type="match status" value="1"/>
</dbReference>
<feature type="coiled-coil region" evidence="1">
    <location>
        <begin position="1"/>
        <end position="28"/>
    </location>
</feature>
<organism evidence="2 3">
    <name type="scientific">Simonsiella muelleri ATCC 29453</name>
    <dbReference type="NCBI Taxonomy" id="641147"/>
    <lineage>
        <taxon>Bacteria</taxon>
        <taxon>Pseudomonadati</taxon>
        <taxon>Pseudomonadota</taxon>
        <taxon>Betaproteobacteria</taxon>
        <taxon>Neisseriales</taxon>
        <taxon>Neisseriaceae</taxon>
        <taxon>Simonsiella</taxon>
    </lineage>
</organism>
<dbReference type="EMBL" id="ADCY02000003">
    <property type="protein sequence ID" value="EFG31777.1"/>
    <property type="molecule type" value="Genomic_DNA"/>
</dbReference>
<dbReference type="RefSeq" id="WP_002641096.1">
    <property type="nucleotide sequence ID" value="NZ_CP019448.1"/>
</dbReference>
<keyword evidence="1" id="KW-0175">Coiled coil</keyword>
<comment type="caution">
    <text evidence="2">The sequence shown here is derived from an EMBL/GenBank/DDBJ whole genome shotgun (WGS) entry which is preliminary data.</text>
</comment>
<evidence type="ECO:0008006" key="4">
    <source>
        <dbReference type="Google" id="ProtNLM"/>
    </source>
</evidence>
<proteinExistence type="predicted"/>
<keyword evidence="3" id="KW-1185">Reference proteome</keyword>